<protein>
    <submittedName>
        <fullName evidence="2">Uncharacterized protein</fullName>
    </submittedName>
</protein>
<dbReference type="AlphaFoldDB" id="A0A2W4JRK1"/>
<proteinExistence type="predicted"/>
<reference evidence="2" key="1">
    <citation type="submission" date="2018-05" db="EMBL/GenBank/DDBJ databases">
        <authorList>
            <person name="Lanie J.A."/>
            <person name="Ng W.-L."/>
            <person name="Kazmierczak K.M."/>
            <person name="Andrzejewski T.M."/>
            <person name="Davidsen T.M."/>
            <person name="Wayne K.J."/>
            <person name="Tettelin H."/>
            <person name="Glass J.I."/>
            <person name="Rusch D."/>
            <person name="Podicherti R."/>
            <person name="Tsui H.-C.T."/>
            <person name="Winkler M.E."/>
        </authorList>
    </citation>
    <scope>NUCLEOTIDE SEQUENCE</scope>
    <source>
        <strain evidence="2">ZC4RG45</strain>
    </source>
</reference>
<dbReference type="EMBL" id="QGUI01000091">
    <property type="protein sequence ID" value="PZN00366.1"/>
    <property type="molecule type" value="Genomic_DNA"/>
</dbReference>
<sequence length="200" mass="19234">MSDPAPERCSAAAPPVDPEDRTPGPAEGGSSALADGSVDSVDSGGSVGSVEPVGSVDVDVVGGELVSVVSVVVGDPGTGAVEDSHGGDDDGDSPGGSLLSDVGVVGVVADGASVVVGSELGADDSDTVGPGLPHGADGTPSQPAPAAPLHSATPSTPTLTARPPATATAFAIRRNPRARMSPLCSGHRAAPTCHRDPPLS</sequence>
<evidence type="ECO:0000256" key="1">
    <source>
        <dbReference type="SAM" id="MobiDB-lite"/>
    </source>
</evidence>
<organism evidence="2">
    <name type="scientific">Thermocrispum agreste</name>
    <dbReference type="NCBI Taxonomy" id="37925"/>
    <lineage>
        <taxon>Bacteria</taxon>
        <taxon>Bacillati</taxon>
        <taxon>Actinomycetota</taxon>
        <taxon>Actinomycetes</taxon>
        <taxon>Pseudonocardiales</taxon>
        <taxon>Pseudonocardiaceae</taxon>
        <taxon>Thermocrispum</taxon>
    </lineage>
</organism>
<gene>
    <name evidence="2" type="ORF">DIU77_03860</name>
</gene>
<name>A0A2W4JRK1_9PSEU</name>
<feature type="region of interest" description="Disordered" evidence="1">
    <location>
        <begin position="1"/>
        <end position="54"/>
    </location>
</feature>
<feature type="region of interest" description="Disordered" evidence="1">
    <location>
        <begin position="117"/>
        <end position="200"/>
    </location>
</feature>
<accession>A0A2W4JRK1</accession>
<comment type="caution">
    <text evidence="2">The sequence shown here is derived from an EMBL/GenBank/DDBJ whole genome shotgun (WGS) entry which is preliminary data.</text>
</comment>
<feature type="compositionally biased region" description="Low complexity" evidence="1">
    <location>
        <begin position="147"/>
        <end position="171"/>
    </location>
</feature>
<evidence type="ECO:0000313" key="2">
    <source>
        <dbReference type="EMBL" id="PZN00366.1"/>
    </source>
</evidence>
<feature type="compositionally biased region" description="Low complexity" evidence="1">
    <location>
        <begin position="28"/>
        <end position="54"/>
    </location>
</feature>
<feature type="region of interest" description="Disordered" evidence="1">
    <location>
        <begin position="75"/>
        <end position="102"/>
    </location>
</feature>